<dbReference type="Gene3D" id="3.40.50.1000">
    <property type="entry name" value="HAD superfamily/HAD-like"/>
    <property type="match status" value="1"/>
</dbReference>
<keyword evidence="3" id="KW-0378">Hydrolase</keyword>
<dbReference type="InterPro" id="IPR036412">
    <property type="entry name" value="HAD-like_sf"/>
</dbReference>
<dbReference type="GO" id="GO:0016787">
    <property type="term" value="F:hydrolase activity"/>
    <property type="evidence" value="ECO:0007669"/>
    <property type="project" value="UniProtKB-KW"/>
</dbReference>
<proteinExistence type="inferred from homology"/>
<dbReference type="PANTHER" id="PTHR10000:SF8">
    <property type="entry name" value="HAD SUPERFAMILY HYDROLASE-LIKE, TYPE 3"/>
    <property type="match status" value="1"/>
</dbReference>
<dbReference type="PROSITE" id="PS01229">
    <property type="entry name" value="COF_2"/>
    <property type="match status" value="1"/>
</dbReference>
<accession>A0ABY8LTR0</accession>
<evidence type="ECO:0000313" key="3">
    <source>
        <dbReference type="EMBL" id="WGI36623.1"/>
    </source>
</evidence>
<dbReference type="NCBIfam" id="TIGR01484">
    <property type="entry name" value="HAD-SF-IIB"/>
    <property type="match status" value="1"/>
</dbReference>
<evidence type="ECO:0000313" key="4">
    <source>
        <dbReference type="Proteomes" id="UP001179842"/>
    </source>
</evidence>
<evidence type="ECO:0000256" key="2">
    <source>
        <dbReference type="ARBA" id="ARBA00034778"/>
    </source>
</evidence>
<dbReference type="InterPro" id="IPR006379">
    <property type="entry name" value="HAD-SF_hydro_IIB"/>
</dbReference>
<dbReference type="Proteomes" id="UP001179842">
    <property type="component" value="Chromosome"/>
</dbReference>
<gene>
    <name evidence="3" type="ORF">QEG99_04125</name>
</gene>
<name>A0ABY8LTR0_9BACT</name>
<dbReference type="NCBIfam" id="TIGR00099">
    <property type="entry name" value="Cof-subfamily"/>
    <property type="match status" value="1"/>
</dbReference>
<protein>
    <submittedName>
        <fullName evidence="3">HAD family hydrolase</fullName>
        <ecNumber evidence="3">3.-.-.-</ecNumber>
    </submittedName>
</protein>
<dbReference type="EC" id="3.-.-.-" evidence="3"/>
<evidence type="ECO:0000256" key="1">
    <source>
        <dbReference type="ARBA" id="ARBA00001946"/>
    </source>
</evidence>
<comment type="similarity">
    <text evidence="2">Belongs to the HAD-like hydrolase superfamily. Cof family.</text>
</comment>
<dbReference type="InterPro" id="IPR000150">
    <property type="entry name" value="Cof"/>
</dbReference>
<dbReference type="SFLD" id="SFLDS00003">
    <property type="entry name" value="Haloacid_Dehalogenase"/>
    <property type="match status" value="1"/>
</dbReference>
<comment type="cofactor">
    <cofactor evidence="1">
        <name>Mg(2+)</name>
        <dbReference type="ChEBI" id="CHEBI:18420"/>
    </cofactor>
</comment>
<dbReference type="PROSITE" id="PS01228">
    <property type="entry name" value="COF_1"/>
    <property type="match status" value="1"/>
</dbReference>
<sequence length="271" mass="30643">MKKLFAFDLDGTLLNSESKFHLETIDALNKAKEKGHYLAIATGRGVASTSIFLDQFANFDFLICNNGTVVYDVKNKKTLIKSYLPKEYLYTLIEEAKRTHSFFTLSTEKKVYPYKKEGDDFSWLNEQELMDYSAQGFKSEQEIYDAIEKNGEKITQLALRNSEDKVKALAEKYRNIFKDNATCLVTNRVYFDVNPAKTDKFYGILTALEELNLTTENLVTFGDSGNDVMMIENAKFGFAMGNATPEAKAVSVEAIGHFNSDAIAKKILELI</sequence>
<dbReference type="InterPro" id="IPR023214">
    <property type="entry name" value="HAD_sf"/>
</dbReference>
<dbReference type="Gene3D" id="3.30.1240.10">
    <property type="match status" value="1"/>
</dbReference>
<dbReference type="EMBL" id="CP122979">
    <property type="protein sequence ID" value="WGI36623.1"/>
    <property type="molecule type" value="Genomic_DNA"/>
</dbReference>
<dbReference type="SUPFAM" id="SSF56784">
    <property type="entry name" value="HAD-like"/>
    <property type="match status" value="1"/>
</dbReference>
<dbReference type="Pfam" id="PF08282">
    <property type="entry name" value="Hydrolase_3"/>
    <property type="match status" value="1"/>
</dbReference>
<dbReference type="SFLD" id="SFLDG01140">
    <property type="entry name" value="C2.B:_Phosphomannomutase_and_P"/>
    <property type="match status" value="1"/>
</dbReference>
<organism evidence="3 4">
    <name type="scientific">Mesomycoplasma lagogenitalium</name>
    <dbReference type="NCBI Taxonomy" id="171286"/>
    <lineage>
        <taxon>Bacteria</taxon>
        <taxon>Bacillati</taxon>
        <taxon>Mycoplasmatota</taxon>
        <taxon>Mycoplasmoidales</taxon>
        <taxon>Metamycoplasmataceae</taxon>
        <taxon>Mesomycoplasma</taxon>
    </lineage>
</organism>
<keyword evidence="4" id="KW-1185">Reference proteome</keyword>
<dbReference type="PANTHER" id="PTHR10000">
    <property type="entry name" value="PHOSPHOSERINE PHOSPHATASE"/>
    <property type="match status" value="1"/>
</dbReference>
<dbReference type="RefSeq" id="WP_280101924.1">
    <property type="nucleotide sequence ID" value="NZ_CP122979.1"/>
</dbReference>
<reference evidence="3" key="1">
    <citation type="submission" date="2023-04" db="EMBL/GenBank/DDBJ databases">
        <title>Completed genome of Mycoplasma lagogenitalium type strain 12MS.</title>
        <authorList>
            <person name="Spergser J."/>
        </authorList>
    </citation>
    <scope>NUCLEOTIDE SEQUENCE</scope>
    <source>
        <strain evidence="3">12MS</strain>
    </source>
</reference>